<evidence type="ECO:0000313" key="4">
    <source>
        <dbReference type="Proteomes" id="UP001637994"/>
    </source>
</evidence>
<dbReference type="PANTHER" id="PTHR36435">
    <property type="entry name" value="SLR1288 PROTEIN"/>
    <property type="match status" value="1"/>
</dbReference>
<accession>A0ABW9MDX6</accession>
<feature type="transmembrane region" description="Helical" evidence="1">
    <location>
        <begin position="171"/>
        <end position="187"/>
    </location>
</feature>
<comment type="caution">
    <text evidence="3">The sequence shown here is derived from an EMBL/GenBank/DDBJ whole genome shotgun (WGS) entry which is preliminary data.</text>
</comment>
<dbReference type="Proteomes" id="UP001637994">
    <property type="component" value="Unassembled WGS sequence"/>
</dbReference>
<dbReference type="Pfam" id="PF02517">
    <property type="entry name" value="Rce1-like"/>
    <property type="match status" value="1"/>
</dbReference>
<keyword evidence="1" id="KW-0812">Transmembrane</keyword>
<evidence type="ECO:0000313" key="3">
    <source>
        <dbReference type="EMBL" id="MFO3667526.1"/>
    </source>
</evidence>
<feature type="transmembrane region" description="Helical" evidence="1">
    <location>
        <begin position="239"/>
        <end position="259"/>
    </location>
</feature>
<dbReference type="InterPro" id="IPR003675">
    <property type="entry name" value="Rce1/LyrA-like_dom"/>
</dbReference>
<organism evidence="3 4">
    <name type="scientific">Anaerococcus kampingae</name>
    <dbReference type="NCBI Taxonomy" id="3115614"/>
    <lineage>
        <taxon>Bacteria</taxon>
        <taxon>Bacillati</taxon>
        <taxon>Bacillota</taxon>
        <taxon>Tissierellia</taxon>
        <taxon>Tissierellales</taxon>
        <taxon>Peptoniphilaceae</taxon>
        <taxon>Anaerococcus</taxon>
    </lineage>
</organism>
<dbReference type="EMBL" id="JBGMEF010000023">
    <property type="protein sequence ID" value="MFO3667526.1"/>
    <property type="molecule type" value="Genomic_DNA"/>
</dbReference>
<dbReference type="RefSeq" id="WP_410035766.1">
    <property type="nucleotide sequence ID" value="NZ_JBGMEF010000023.1"/>
</dbReference>
<feature type="transmembrane region" description="Helical" evidence="1">
    <location>
        <begin position="140"/>
        <end position="159"/>
    </location>
</feature>
<feature type="transmembrane region" description="Helical" evidence="1">
    <location>
        <begin position="46"/>
        <end position="66"/>
    </location>
</feature>
<protein>
    <submittedName>
        <fullName evidence="3">Lysostaphin resistance A-like protein</fullName>
    </submittedName>
</protein>
<proteinExistence type="predicted"/>
<gene>
    <name evidence="3" type="ORF">ACCQ42_07050</name>
</gene>
<feature type="transmembrane region" description="Helical" evidence="1">
    <location>
        <begin position="93"/>
        <end position="112"/>
    </location>
</feature>
<keyword evidence="4" id="KW-1185">Reference proteome</keyword>
<sequence>MKFLKSFLIIVLFLAFNIVIDALTGVFIPGLIAVLKTGNFLQSANYMVYGLLAGQLVKLTILAIYMDKRDKTFYRNFTQRYIKNEKLENPIRFVGIGLGTVGFGLLLTNIIMKAMEGTELLTSALNLMENAFNAQTNLDGLVLILTVAVGAPIVEELLFRGVLFEELNRHVSVKTTIFLTALIFSLYHFNILQSPNTFVMGLVLAWTYYKTRSIKASIIIHATNNILALIPIIDQGLSPIGIGIYIIFMVIGVYSLITLRQKA</sequence>
<feature type="domain" description="CAAX prenyl protease 2/Lysostaphin resistance protein A-like" evidence="2">
    <location>
        <begin position="141"/>
        <end position="227"/>
    </location>
</feature>
<evidence type="ECO:0000256" key="1">
    <source>
        <dbReference type="SAM" id="Phobius"/>
    </source>
</evidence>
<dbReference type="InterPro" id="IPR052710">
    <property type="entry name" value="CAAX_protease"/>
</dbReference>
<name>A0ABW9MDX6_9FIRM</name>
<keyword evidence="1" id="KW-0472">Membrane</keyword>
<feature type="transmembrane region" description="Helical" evidence="1">
    <location>
        <begin position="7"/>
        <end position="34"/>
    </location>
</feature>
<evidence type="ECO:0000259" key="2">
    <source>
        <dbReference type="Pfam" id="PF02517"/>
    </source>
</evidence>
<dbReference type="PANTHER" id="PTHR36435:SF1">
    <property type="entry name" value="CAAX AMINO TERMINAL PROTEASE FAMILY PROTEIN"/>
    <property type="match status" value="1"/>
</dbReference>
<keyword evidence="1" id="KW-1133">Transmembrane helix</keyword>
<reference evidence="3 4" key="1">
    <citation type="journal article" date="2025" name="Anaerobe">
        <title>Description of Anaerococcus kampingiae sp. nov., Anaerococcus groningensis sp. nov., Anaerococcus martiniensis sp. nov., and Anaerococcus cruorum sp. nov., isolated from human clinical specimens.</title>
        <authorList>
            <person name="Boiten K.E."/>
            <person name="Meijer J."/>
            <person name="van Wezel E.M."/>
            <person name="Veloo A.C.M."/>
        </authorList>
    </citation>
    <scope>NUCLEOTIDE SEQUENCE [LARGE SCALE GENOMIC DNA]</scope>
    <source>
        <strain evidence="3 4">ENR0874</strain>
    </source>
</reference>